<protein>
    <submittedName>
        <fullName evidence="2">Uncharacterized protein</fullName>
    </submittedName>
</protein>
<proteinExistence type="predicted"/>
<dbReference type="AlphaFoldDB" id="A0A1I6QJK3"/>
<evidence type="ECO:0000313" key="3">
    <source>
        <dbReference type="Proteomes" id="UP000199239"/>
    </source>
</evidence>
<gene>
    <name evidence="2" type="ORF">SAMN04488040_0760</name>
</gene>
<dbReference type="RefSeq" id="WP_281247833.1">
    <property type="nucleotide sequence ID" value="NZ_FPAJ01000001.1"/>
</dbReference>
<dbReference type="Proteomes" id="UP000199239">
    <property type="component" value="Unassembled WGS sequence"/>
</dbReference>
<evidence type="ECO:0000256" key="1">
    <source>
        <dbReference type="SAM" id="Phobius"/>
    </source>
</evidence>
<dbReference type="STRING" id="394264.SAMN04488040_0760"/>
<name>A0A1I6QJK3_9RHOB</name>
<organism evidence="2 3">
    <name type="scientific">Sulfitobacter marinus</name>
    <dbReference type="NCBI Taxonomy" id="394264"/>
    <lineage>
        <taxon>Bacteria</taxon>
        <taxon>Pseudomonadati</taxon>
        <taxon>Pseudomonadota</taxon>
        <taxon>Alphaproteobacteria</taxon>
        <taxon>Rhodobacterales</taxon>
        <taxon>Roseobacteraceae</taxon>
        <taxon>Sulfitobacter</taxon>
    </lineage>
</organism>
<accession>A0A1I6QJK3</accession>
<keyword evidence="1" id="KW-1133">Transmembrane helix</keyword>
<feature type="transmembrane region" description="Helical" evidence="1">
    <location>
        <begin position="22"/>
        <end position="39"/>
    </location>
</feature>
<evidence type="ECO:0000313" key="2">
    <source>
        <dbReference type="EMBL" id="SFS52572.1"/>
    </source>
</evidence>
<dbReference type="EMBL" id="FPAJ01000001">
    <property type="protein sequence ID" value="SFS52572.1"/>
    <property type="molecule type" value="Genomic_DNA"/>
</dbReference>
<sequence length="41" mass="4307">MNAIKSNYRGLSLLIDLNWDRAIYLGALILALAAGACLGSA</sequence>
<keyword evidence="1" id="KW-0472">Membrane</keyword>
<keyword evidence="1" id="KW-0812">Transmembrane</keyword>
<reference evidence="3" key="1">
    <citation type="submission" date="2016-10" db="EMBL/GenBank/DDBJ databases">
        <authorList>
            <person name="Varghese N."/>
            <person name="Submissions S."/>
        </authorList>
    </citation>
    <scope>NUCLEOTIDE SEQUENCE [LARGE SCALE GENOMIC DNA]</scope>
    <source>
        <strain evidence="3">DSM 23422</strain>
    </source>
</reference>
<keyword evidence="3" id="KW-1185">Reference proteome</keyword>